<dbReference type="AlphaFoldDB" id="A0A1X0IRT9"/>
<dbReference type="Proteomes" id="UP000192534">
    <property type="component" value="Unassembled WGS sequence"/>
</dbReference>
<comment type="caution">
    <text evidence="1">The sequence shown here is derived from an EMBL/GenBank/DDBJ whole genome shotgun (WGS) entry which is preliminary data.</text>
</comment>
<reference evidence="1 2" key="1">
    <citation type="submission" date="2016-12" db="EMBL/GenBank/DDBJ databases">
        <title>The new phylogeny of genus Mycobacterium.</title>
        <authorList>
            <person name="Tortoli E."/>
            <person name="Trovato A."/>
            <person name="Cirillo D.M."/>
        </authorList>
    </citation>
    <scope>NUCLEOTIDE SEQUENCE [LARGE SCALE GENOMIC DNA]</scope>
    <source>
        <strain evidence="1 2">DSM 44223</strain>
    </source>
</reference>
<dbReference type="RefSeq" id="WP_083120629.1">
    <property type="nucleotide sequence ID" value="NZ_JACKUO010000015.1"/>
</dbReference>
<sequence>MPYINLLDRAEFNTAAVHRFIVEECGFPVTLTKVELAAAAGELETVRATHHNRYSRRMALRWLESLGVAVDWDIANDEARRELARLAQREAEAELAELDS</sequence>
<name>A0A1X0IRT9_MYCRH</name>
<evidence type="ECO:0000313" key="2">
    <source>
        <dbReference type="Proteomes" id="UP000192534"/>
    </source>
</evidence>
<evidence type="ECO:0000313" key="1">
    <source>
        <dbReference type="EMBL" id="ORB51275.1"/>
    </source>
</evidence>
<accession>A0A1X0IRT9</accession>
<keyword evidence="2" id="KW-1185">Reference proteome</keyword>
<protein>
    <submittedName>
        <fullName evidence="1">Uncharacterized protein</fullName>
    </submittedName>
</protein>
<gene>
    <name evidence="1" type="ORF">BST42_17810</name>
</gene>
<proteinExistence type="predicted"/>
<organism evidence="1 2">
    <name type="scientific">Mycolicibacterium rhodesiae</name>
    <name type="common">Mycobacterium rhodesiae</name>
    <dbReference type="NCBI Taxonomy" id="36814"/>
    <lineage>
        <taxon>Bacteria</taxon>
        <taxon>Bacillati</taxon>
        <taxon>Actinomycetota</taxon>
        <taxon>Actinomycetes</taxon>
        <taxon>Mycobacteriales</taxon>
        <taxon>Mycobacteriaceae</taxon>
        <taxon>Mycolicibacterium</taxon>
    </lineage>
</organism>
<dbReference type="OrthoDB" id="4763174at2"/>
<dbReference type="EMBL" id="MVIH01000008">
    <property type="protein sequence ID" value="ORB51275.1"/>
    <property type="molecule type" value="Genomic_DNA"/>
</dbReference>